<dbReference type="RefSeq" id="WP_184656528.1">
    <property type="nucleotide sequence ID" value="NZ_JACHFQ010000001.1"/>
</dbReference>
<feature type="chain" id="PRO_5031278402" description="Lipoprotein" evidence="2">
    <location>
        <begin position="24"/>
        <end position="582"/>
    </location>
</feature>
<evidence type="ECO:0000256" key="2">
    <source>
        <dbReference type="SAM" id="SignalP"/>
    </source>
</evidence>
<feature type="compositionally biased region" description="Gly residues" evidence="1">
    <location>
        <begin position="562"/>
        <end position="582"/>
    </location>
</feature>
<dbReference type="InterPro" id="IPR025584">
    <property type="entry name" value="Cthe_2159"/>
</dbReference>
<evidence type="ECO:0000256" key="1">
    <source>
        <dbReference type="SAM" id="MobiDB-lite"/>
    </source>
</evidence>
<evidence type="ECO:0000313" key="4">
    <source>
        <dbReference type="Proteomes" id="UP000518887"/>
    </source>
</evidence>
<dbReference type="Pfam" id="PF14262">
    <property type="entry name" value="Cthe_2159"/>
    <property type="match status" value="2"/>
</dbReference>
<keyword evidence="2" id="KW-0732">Signal</keyword>
<evidence type="ECO:0000313" key="3">
    <source>
        <dbReference type="EMBL" id="MBB5224843.1"/>
    </source>
</evidence>
<feature type="region of interest" description="Disordered" evidence="1">
    <location>
        <begin position="561"/>
        <end position="582"/>
    </location>
</feature>
<keyword evidence="4" id="KW-1185">Reference proteome</keyword>
<dbReference type="EMBL" id="JACHFQ010000001">
    <property type="protein sequence ID" value="MBB5224843.1"/>
    <property type="molecule type" value="Genomic_DNA"/>
</dbReference>
<accession>A0A7W8G6M9</accession>
<name>A0A7W8G6M9_9SPIR</name>
<feature type="signal peptide" evidence="2">
    <location>
        <begin position="1"/>
        <end position="23"/>
    </location>
</feature>
<reference evidence="3 4" key="1">
    <citation type="submission" date="2020-08" db="EMBL/GenBank/DDBJ databases">
        <title>Genomic Encyclopedia of Type Strains, Phase IV (KMG-IV): sequencing the most valuable type-strain genomes for metagenomic binning, comparative biology and taxonomic classification.</title>
        <authorList>
            <person name="Goeker M."/>
        </authorList>
    </citation>
    <scope>NUCLEOTIDE SEQUENCE [LARGE SCALE GENOMIC DNA]</scope>
    <source>
        <strain evidence="3 4">DSM 103462</strain>
    </source>
</reference>
<sequence length="582" mass="58942">MKKLTKISVLISILGAFCLSSCATDDESGDSASSSSTSASETDEAAAAGQENSISSMLYLDLTNGKISCDNSLWSEITSSNLKLYSDTISVKSTKTGLIKIDATAFTSVLSITISGTMNAGGIKIQSNGSDSVTVNLSGVTINSSNYPCLEVTKGSAAIVNLSGTNVFVDGRSYGYGYGEEEYAETSQYYVEDGSDSKGSLYSKGNLTISGNGSLSVTQAYKNCIASKDGILTIEKGTLNLKNYLSSSETGKNGLFGGQGIIVNGGTITFDGKGIISTSDVRKANAFKTDDDDYPESYIKINGGTISATAYNGKGLNAPCVYIAGGTNTFTVSGVTGFTGDDNRSGSWYDADGVAESGIVKFAAEGIEGESIVEISGGKTIVSALDDGINVSATGGNLKISDGFLLVKARGDGLDSNGNIVISGGTVVVSQTGGGNSPIDCGDGSYSFSVTGGTVFAMGSSDMFNECLPSSTTVPYIYSTSFGNSSSSLGVNGIIALLSPQTYSAALLISSELENGKSYSFVKGGSVSGTEILSGSGLYFPASVSGGSSISATATTQASSMGGFGGGGNPGGMNSGMPGGRR</sequence>
<organism evidence="3 4">
    <name type="scientific">Treponema ruminis</name>
    <dbReference type="NCBI Taxonomy" id="744515"/>
    <lineage>
        <taxon>Bacteria</taxon>
        <taxon>Pseudomonadati</taxon>
        <taxon>Spirochaetota</taxon>
        <taxon>Spirochaetia</taxon>
        <taxon>Spirochaetales</taxon>
        <taxon>Treponemataceae</taxon>
        <taxon>Treponema</taxon>
    </lineage>
</organism>
<protein>
    <recommendedName>
        <fullName evidence="5">Lipoprotein</fullName>
    </recommendedName>
</protein>
<gene>
    <name evidence="3" type="ORF">HNP76_000183</name>
</gene>
<comment type="caution">
    <text evidence="3">The sequence shown here is derived from an EMBL/GenBank/DDBJ whole genome shotgun (WGS) entry which is preliminary data.</text>
</comment>
<dbReference type="AlphaFoldDB" id="A0A7W8G6M9"/>
<proteinExistence type="predicted"/>
<evidence type="ECO:0008006" key="5">
    <source>
        <dbReference type="Google" id="ProtNLM"/>
    </source>
</evidence>
<dbReference type="Proteomes" id="UP000518887">
    <property type="component" value="Unassembled WGS sequence"/>
</dbReference>